<dbReference type="Proteomes" id="UP001632038">
    <property type="component" value="Unassembled WGS sequence"/>
</dbReference>
<evidence type="ECO:0000313" key="4">
    <source>
        <dbReference type="EMBL" id="KAL3650120.1"/>
    </source>
</evidence>
<reference evidence="5" key="1">
    <citation type="journal article" date="2024" name="IScience">
        <title>Strigolactones Initiate the Formation of Haustorium-like Structures in Castilleja.</title>
        <authorList>
            <person name="Buerger M."/>
            <person name="Peterson D."/>
            <person name="Chory J."/>
        </authorList>
    </citation>
    <scope>NUCLEOTIDE SEQUENCE [LARGE SCALE GENOMIC DNA]</scope>
</reference>
<proteinExistence type="predicted"/>
<name>A0ABD3E6M6_9LAMI</name>
<dbReference type="PROSITE" id="PS50108">
    <property type="entry name" value="CRIB"/>
    <property type="match status" value="1"/>
</dbReference>
<feature type="chain" id="PRO_5044747915" evidence="2">
    <location>
        <begin position="17"/>
        <end position="170"/>
    </location>
</feature>
<evidence type="ECO:0000256" key="1">
    <source>
        <dbReference type="SAM" id="MobiDB-lite"/>
    </source>
</evidence>
<evidence type="ECO:0000259" key="3">
    <source>
        <dbReference type="PROSITE" id="PS50108"/>
    </source>
</evidence>
<dbReference type="PANTHER" id="PTHR46931">
    <property type="entry name" value="CRIB DOMAIN-CONTAINING PROTEIN RIC2"/>
    <property type="match status" value="1"/>
</dbReference>
<keyword evidence="2" id="KW-0732">Signal</keyword>
<keyword evidence="5" id="KW-1185">Reference proteome</keyword>
<dbReference type="InterPro" id="IPR000095">
    <property type="entry name" value="CRIB_dom"/>
</dbReference>
<dbReference type="AlphaFoldDB" id="A0ABD3E6M6"/>
<gene>
    <name evidence="4" type="primary">RIC4_2</name>
    <name evidence="4" type="ORF">CASFOL_006523</name>
</gene>
<feature type="domain" description="CRIB" evidence="3">
    <location>
        <begin position="105"/>
        <end position="118"/>
    </location>
</feature>
<feature type="compositionally biased region" description="Acidic residues" evidence="1">
    <location>
        <begin position="42"/>
        <end position="57"/>
    </location>
</feature>
<evidence type="ECO:0000256" key="2">
    <source>
        <dbReference type="SAM" id="SignalP"/>
    </source>
</evidence>
<dbReference type="EMBL" id="JAVIJP010000007">
    <property type="protein sequence ID" value="KAL3650120.1"/>
    <property type="molecule type" value="Genomic_DNA"/>
</dbReference>
<accession>A0ABD3E6M6</accession>
<comment type="caution">
    <text evidence="4">The sequence shown here is derived from an EMBL/GenBank/DDBJ whole genome shotgun (WGS) entry which is preliminary data.</text>
</comment>
<sequence>MMEKFVLLTFTAGCMSESSIAVGQQQAKRSKLDTNLIPTSKEEEEEGHGEQDDEESLSGENLKSPSSLLALLKFQKLFKNFKNFSQSFAYKDDELEEEEELGIEIGFPTDVKHVTHIGLDSCASSILSKSWDHEHNQTIKVPPFPLSPLELAMVKHTTENPTFRSLLETK</sequence>
<evidence type="ECO:0000313" key="5">
    <source>
        <dbReference type="Proteomes" id="UP001632038"/>
    </source>
</evidence>
<organism evidence="4 5">
    <name type="scientific">Castilleja foliolosa</name>
    <dbReference type="NCBI Taxonomy" id="1961234"/>
    <lineage>
        <taxon>Eukaryota</taxon>
        <taxon>Viridiplantae</taxon>
        <taxon>Streptophyta</taxon>
        <taxon>Embryophyta</taxon>
        <taxon>Tracheophyta</taxon>
        <taxon>Spermatophyta</taxon>
        <taxon>Magnoliopsida</taxon>
        <taxon>eudicotyledons</taxon>
        <taxon>Gunneridae</taxon>
        <taxon>Pentapetalae</taxon>
        <taxon>asterids</taxon>
        <taxon>lamiids</taxon>
        <taxon>Lamiales</taxon>
        <taxon>Orobanchaceae</taxon>
        <taxon>Pedicularideae</taxon>
        <taxon>Castillejinae</taxon>
        <taxon>Castilleja</taxon>
    </lineage>
</organism>
<feature type="signal peptide" evidence="2">
    <location>
        <begin position="1"/>
        <end position="16"/>
    </location>
</feature>
<dbReference type="InterPro" id="IPR044509">
    <property type="entry name" value="RIC2/4"/>
</dbReference>
<dbReference type="PANTHER" id="PTHR46931:SF15">
    <property type="entry name" value="CRIB DOMAIN-CONTAINING PROTEIN"/>
    <property type="match status" value="1"/>
</dbReference>
<feature type="region of interest" description="Disordered" evidence="1">
    <location>
        <begin position="21"/>
        <end position="61"/>
    </location>
</feature>
<protein>
    <submittedName>
        <fullName evidence="4">CRIB domain-containing protein</fullName>
    </submittedName>
</protein>